<organism evidence="2 3">
    <name type="scientific">Polyangium spumosum</name>
    <dbReference type="NCBI Taxonomy" id="889282"/>
    <lineage>
        <taxon>Bacteria</taxon>
        <taxon>Pseudomonadati</taxon>
        <taxon>Myxococcota</taxon>
        <taxon>Polyangia</taxon>
        <taxon>Polyangiales</taxon>
        <taxon>Polyangiaceae</taxon>
        <taxon>Polyangium</taxon>
    </lineage>
</organism>
<reference evidence="2 3" key="1">
    <citation type="submission" date="2019-10" db="EMBL/GenBank/DDBJ databases">
        <title>A soil myxobacterium in the family Polyangiaceae.</title>
        <authorList>
            <person name="Li Y."/>
            <person name="Wang J."/>
        </authorList>
    </citation>
    <scope>NUCLEOTIDE SEQUENCE [LARGE SCALE GENOMIC DNA]</scope>
    <source>
        <strain evidence="2 3">DSM 14734</strain>
    </source>
</reference>
<feature type="signal peptide" evidence="1">
    <location>
        <begin position="1"/>
        <end position="24"/>
    </location>
</feature>
<dbReference type="Gene3D" id="2.80.10.50">
    <property type="match status" value="1"/>
</dbReference>
<evidence type="ECO:0000313" key="3">
    <source>
        <dbReference type="Proteomes" id="UP000440224"/>
    </source>
</evidence>
<dbReference type="SUPFAM" id="SSF101898">
    <property type="entry name" value="NHL repeat"/>
    <property type="match status" value="1"/>
</dbReference>
<evidence type="ECO:0000313" key="2">
    <source>
        <dbReference type="EMBL" id="MRG95660.1"/>
    </source>
</evidence>
<dbReference type="Proteomes" id="UP000440224">
    <property type="component" value="Unassembled WGS sequence"/>
</dbReference>
<dbReference type="OrthoDB" id="5510544at2"/>
<name>A0A6N7PYV5_9BACT</name>
<keyword evidence="1" id="KW-0732">Signal</keyword>
<comment type="caution">
    <text evidence="2">The sequence shown here is derived from an EMBL/GenBank/DDBJ whole genome shotgun (WGS) entry which is preliminary data.</text>
</comment>
<dbReference type="PROSITE" id="PS51257">
    <property type="entry name" value="PROKAR_LIPOPROTEIN"/>
    <property type="match status" value="1"/>
</dbReference>
<evidence type="ECO:0000256" key="1">
    <source>
        <dbReference type="SAM" id="SignalP"/>
    </source>
</evidence>
<proteinExistence type="predicted"/>
<dbReference type="PANTHER" id="PTHR35580">
    <property type="entry name" value="CELL SURFACE GLYCOPROTEIN (S-LAYER PROTEIN)-LIKE PROTEIN"/>
    <property type="match status" value="1"/>
</dbReference>
<sequence>MKSTKRSAHSVLSLVLSLSMAACAPELFDPPIIQALDGRVASTTEGVLATVAGTGSRSFTSIAPDPEGGALLAGYFDGSITLGETTIPSMGAHDPFVLRLDPDEGALTLAWHVGAPDPQAALAVAVAEDGTMLIAGEMSGVLPVEEHILTSENGRDAFLVKSSASGETIDARRFGGIGYQAVTSISPGKPGELLVAGIYSGEIALDKELHESAGGYDVFLAALDSTGKARWSAVFGGSSEQQTAAMAAAADGSSCVVGDFEGPLNVSGYTQLVGDGLRSVFVARFEAEGNVPWAFVYSGTGRTEAAGVAIDDEGNSLVAGSFSGSLMLGDVTLTTEAEASLFVLKLDSTGNVVWARAFGETQRTVARGIAVGTGGSVAVVGDFTGRVAVGDQTLNSKGKADLLVLELDASGRAVSVGSFGDEEAQHATGIAYDGSGRRMVIGQFEGTLHAGGSTIASTGPGDPFVLRLE</sequence>
<gene>
    <name evidence="2" type="ORF">GF068_27640</name>
</gene>
<dbReference type="PANTHER" id="PTHR35580:SF1">
    <property type="entry name" value="PHYTASE-LIKE DOMAIN-CONTAINING PROTEIN"/>
    <property type="match status" value="1"/>
</dbReference>
<keyword evidence="3" id="KW-1185">Reference proteome</keyword>
<dbReference type="RefSeq" id="WP_153822472.1">
    <property type="nucleotide sequence ID" value="NZ_WJIE01000008.1"/>
</dbReference>
<accession>A0A6N7PYV5</accession>
<dbReference type="InterPro" id="IPR052918">
    <property type="entry name" value="Motility_Chemotaxis_Reg"/>
</dbReference>
<feature type="chain" id="PRO_5027057161" description="PQQ-binding-like beta-propeller repeat protein" evidence="1">
    <location>
        <begin position="25"/>
        <end position="469"/>
    </location>
</feature>
<dbReference type="EMBL" id="WJIE01000008">
    <property type="protein sequence ID" value="MRG95660.1"/>
    <property type="molecule type" value="Genomic_DNA"/>
</dbReference>
<protein>
    <recommendedName>
        <fullName evidence="4">PQQ-binding-like beta-propeller repeat protein</fullName>
    </recommendedName>
</protein>
<dbReference type="AlphaFoldDB" id="A0A6N7PYV5"/>
<evidence type="ECO:0008006" key="4">
    <source>
        <dbReference type="Google" id="ProtNLM"/>
    </source>
</evidence>